<dbReference type="GO" id="GO:0005507">
    <property type="term" value="F:copper ion binding"/>
    <property type="evidence" value="ECO:0007669"/>
    <property type="project" value="TreeGrafter"/>
</dbReference>
<gene>
    <name evidence="2" type="ORF">TUBRATIS_005590</name>
</gene>
<comment type="caution">
    <text evidence="2">The sequence shown here is derived from an EMBL/GenBank/DDBJ whole genome shotgun (WGS) entry which is preliminary data.</text>
</comment>
<keyword evidence="3" id="KW-1185">Reference proteome</keyword>
<dbReference type="STRING" id="291195.A0A437AP63"/>
<dbReference type="Pfam" id="PF03091">
    <property type="entry name" value="CutA1"/>
    <property type="match status" value="1"/>
</dbReference>
<dbReference type="Gene3D" id="3.30.70.120">
    <property type="match status" value="1"/>
</dbReference>
<evidence type="ECO:0000313" key="3">
    <source>
        <dbReference type="Proteomes" id="UP000282876"/>
    </source>
</evidence>
<dbReference type="InterPro" id="IPR004323">
    <property type="entry name" value="Ion_tolerance_CutA"/>
</dbReference>
<dbReference type="InterPro" id="IPR015867">
    <property type="entry name" value="N-reg_PII/ATP_PRibTrfase_C"/>
</dbReference>
<dbReference type="GO" id="GO:0010038">
    <property type="term" value="P:response to metal ion"/>
    <property type="evidence" value="ECO:0007669"/>
    <property type="project" value="InterPro"/>
</dbReference>
<dbReference type="PANTHER" id="PTHR23419">
    <property type="entry name" value="DIVALENT CATION TOLERANCE CUTA-RELATED"/>
    <property type="match status" value="1"/>
</dbReference>
<dbReference type="AlphaFoldDB" id="A0A437AP63"/>
<reference evidence="2 3" key="1">
    <citation type="submission" date="2018-10" db="EMBL/GenBank/DDBJ databases">
        <title>Draft genome sequence of the microsporidian Tubulinosema ratisbonensis.</title>
        <authorList>
            <person name="Polonais V."/>
            <person name="Peyretaillade E."/>
            <person name="Niehus S."/>
            <person name="Wawrzyniak I."/>
            <person name="Franchet A."/>
            <person name="Gaspin C."/>
            <person name="Reichstadt M."/>
            <person name="Belser C."/>
            <person name="Labadie K."/>
            <person name="Delbac F."/>
            <person name="Ferrandon D."/>
        </authorList>
    </citation>
    <scope>NUCLEOTIDE SEQUENCE [LARGE SCALE GENOMIC DNA]</scope>
    <source>
        <strain evidence="2 3">Franzen</strain>
    </source>
</reference>
<dbReference type="EMBL" id="RCSS01000121">
    <property type="protein sequence ID" value="RVD92919.1"/>
    <property type="molecule type" value="Genomic_DNA"/>
</dbReference>
<evidence type="ECO:0000256" key="1">
    <source>
        <dbReference type="ARBA" id="ARBA00010169"/>
    </source>
</evidence>
<dbReference type="PANTHER" id="PTHR23419:SF8">
    <property type="entry name" value="FI09726P"/>
    <property type="match status" value="1"/>
</dbReference>
<dbReference type="InterPro" id="IPR011322">
    <property type="entry name" value="N-reg_PII-like_a/b"/>
</dbReference>
<evidence type="ECO:0000313" key="2">
    <source>
        <dbReference type="EMBL" id="RVD92919.1"/>
    </source>
</evidence>
<dbReference type="OrthoDB" id="2017693at2759"/>
<organism evidence="2 3">
    <name type="scientific">Tubulinosema ratisbonensis</name>
    <dbReference type="NCBI Taxonomy" id="291195"/>
    <lineage>
        <taxon>Eukaryota</taxon>
        <taxon>Fungi</taxon>
        <taxon>Fungi incertae sedis</taxon>
        <taxon>Microsporidia</taxon>
        <taxon>Tubulinosematoidea</taxon>
        <taxon>Tubulinosematidae</taxon>
        <taxon>Tubulinosema</taxon>
    </lineage>
</organism>
<proteinExistence type="inferred from homology"/>
<dbReference type="Proteomes" id="UP000282876">
    <property type="component" value="Unassembled WGS sequence"/>
</dbReference>
<dbReference type="SUPFAM" id="SSF54913">
    <property type="entry name" value="GlnB-like"/>
    <property type="match status" value="1"/>
</dbReference>
<protein>
    <submittedName>
        <fullName evidence="2">Divalent-cation tolerance protein</fullName>
    </submittedName>
</protein>
<dbReference type="VEuPathDB" id="MicrosporidiaDB:TUBRATIS_005590"/>
<sequence>MDTKLIIIETTTDDKEMANKLSHLLIKEKLAGCVQVNQINSYYEYDDKINNTVEYLIRIKTLSNYYEDVKEFLSKEHNFELPEFISYECKEVSKDYLDWIVKNLNK</sequence>
<comment type="similarity">
    <text evidence="1">Belongs to the CutA family.</text>
</comment>
<name>A0A437AP63_9MICR</name>
<accession>A0A437AP63</accession>